<dbReference type="InterPro" id="IPR002347">
    <property type="entry name" value="SDR_fam"/>
</dbReference>
<dbReference type="AlphaFoldDB" id="A0A9W8TP76"/>
<keyword evidence="2" id="KW-0521">NADP</keyword>
<evidence type="ECO:0000313" key="5">
    <source>
        <dbReference type="Proteomes" id="UP001148614"/>
    </source>
</evidence>
<dbReference type="PANTHER" id="PTHR24320">
    <property type="entry name" value="RETINOL DEHYDROGENASE"/>
    <property type="match status" value="1"/>
</dbReference>
<dbReference type="SUPFAM" id="SSF51735">
    <property type="entry name" value="NAD(P)-binding Rossmann-fold domains"/>
    <property type="match status" value="1"/>
</dbReference>
<dbReference type="Proteomes" id="UP001148614">
    <property type="component" value="Unassembled WGS sequence"/>
</dbReference>
<dbReference type="PRINTS" id="PR00081">
    <property type="entry name" value="GDHRDH"/>
</dbReference>
<keyword evidence="5" id="KW-1185">Reference proteome</keyword>
<dbReference type="Gene3D" id="3.40.50.720">
    <property type="entry name" value="NAD(P)-binding Rossmann-like Domain"/>
    <property type="match status" value="1"/>
</dbReference>
<keyword evidence="3" id="KW-0560">Oxidoreductase</keyword>
<dbReference type="Pfam" id="PF00106">
    <property type="entry name" value="adh_short"/>
    <property type="match status" value="1"/>
</dbReference>
<proteinExistence type="inferred from homology"/>
<sequence length="325" mass="35960">MPGTVSFIQQSFPKSPSFLEDDIPDLENKVIIVTGSNTGVGKEIARMCYQKHATVYMMARSEEKTREAMNEIKTDVPKSRGHMIYLKLDLSDLNEVKTSAQTFLARKQKLHLLFNNAGVGYPEKGSRTAQGYELQLGVNVLGTFAITKFLTPLLVSTAKVSPPDTVRVVWASSSAAEAQSPQGFIQGLADWDNKGMYSQYCLSKLGNFYHATEFAARYAADGIISVPLNPGNIDSDFWRTMSSLMTCILRKTLLYPPKYGAYTNVFAGFSPEVTIEKSGQFVGPWGRFRQVSRDILEGSKSKSLGGNGAAEEFWAWSEAQIKPFI</sequence>
<dbReference type="EMBL" id="JANPWZ010000448">
    <property type="protein sequence ID" value="KAJ3576914.1"/>
    <property type="molecule type" value="Genomic_DNA"/>
</dbReference>
<reference evidence="4" key="1">
    <citation type="submission" date="2022-07" db="EMBL/GenBank/DDBJ databases">
        <title>Genome Sequence of Xylaria arbuscula.</title>
        <authorList>
            <person name="Buettner E."/>
        </authorList>
    </citation>
    <scope>NUCLEOTIDE SEQUENCE</scope>
    <source>
        <strain evidence="4">VT107</strain>
    </source>
</reference>
<protein>
    <recommendedName>
        <fullName evidence="6">Short-chain dehydrogenase</fullName>
    </recommendedName>
</protein>
<evidence type="ECO:0000256" key="1">
    <source>
        <dbReference type="ARBA" id="ARBA00006484"/>
    </source>
</evidence>
<comment type="similarity">
    <text evidence="1">Belongs to the short-chain dehydrogenases/reductases (SDR) family.</text>
</comment>
<dbReference type="GO" id="GO:0016491">
    <property type="term" value="F:oxidoreductase activity"/>
    <property type="evidence" value="ECO:0007669"/>
    <property type="project" value="UniProtKB-KW"/>
</dbReference>
<organism evidence="4 5">
    <name type="scientific">Xylaria arbuscula</name>
    <dbReference type="NCBI Taxonomy" id="114810"/>
    <lineage>
        <taxon>Eukaryota</taxon>
        <taxon>Fungi</taxon>
        <taxon>Dikarya</taxon>
        <taxon>Ascomycota</taxon>
        <taxon>Pezizomycotina</taxon>
        <taxon>Sordariomycetes</taxon>
        <taxon>Xylariomycetidae</taxon>
        <taxon>Xylariales</taxon>
        <taxon>Xylariaceae</taxon>
        <taxon>Xylaria</taxon>
    </lineage>
</organism>
<dbReference type="VEuPathDB" id="FungiDB:F4678DRAFT_269429"/>
<evidence type="ECO:0000256" key="2">
    <source>
        <dbReference type="ARBA" id="ARBA00022857"/>
    </source>
</evidence>
<dbReference type="InterPro" id="IPR036291">
    <property type="entry name" value="NAD(P)-bd_dom_sf"/>
</dbReference>
<evidence type="ECO:0000313" key="4">
    <source>
        <dbReference type="EMBL" id="KAJ3576914.1"/>
    </source>
</evidence>
<evidence type="ECO:0000256" key="3">
    <source>
        <dbReference type="ARBA" id="ARBA00023002"/>
    </source>
</evidence>
<comment type="caution">
    <text evidence="4">The sequence shown here is derived from an EMBL/GenBank/DDBJ whole genome shotgun (WGS) entry which is preliminary data.</text>
</comment>
<accession>A0A9W8TP76</accession>
<gene>
    <name evidence="4" type="ORF">NPX13_g3551</name>
</gene>
<name>A0A9W8TP76_9PEZI</name>
<dbReference type="PANTHER" id="PTHR24320:SF236">
    <property type="entry name" value="SHORT-CHAIN DEHYDROGENASE-RELATED"/>
    <property type="match status" value="1"/>
</dbReference>
<evidence type="ECO:0008006" key="6">
    <source>
        <dbReference type="Google" id="ProtNLM"/>
    </source>
</evidence>